<dbReference type="PANTHER" id="PTHR31205:SF92">
    <property type="entry name" value="DUF569 DOMAIN-CONTAINING PROTEIN"/>
    <property type="match status" value="1"/>
</dbReference>
<evidence type="ECO:0000259" key="1">
    <source>
        <dbReference type="Pfam" id="PF04601"/>
    </source>
</evidence>
<reference evidence="3" key="1">
    <citation type="journal article" date="2012" name="Nature">
        <title>A physical, genetic and functional sequence assembly of the barley genome.</title>
        <authorList>
            <consortium name="The International Barley Genome Sequencing Consortium"/>
            <person name="Mayer K.F."/>
            <person name="Waugh R."/>
            <person name="Brown J.W."/>
            <person name="Schulman A."/>
            <person name="Langridge P."/>
            <person name="Platzer M."/>
            <person name="Fincher G.B."/>
            <person name="Muehlbauer G.J."/>
            <person name="Sato K."/>
            <person name="Close T.J."/>
            <person name="Wise R.P."/>
            <person name="Stein N."/>
        </authorList>
    </citation>
    <scope>NUCLEOTIDE SEQUENCE [LARGE SCALE GENOMIC DNA]</scope>
    <source>
        <strain evidence="3">cv. Morex</strain>
    </source>
</reference>
<evidence type="ECO:0000313" key="2">
    <source>
        <dbReference type="EnsemblPlants" id="HORVU.MOREX.r3.3HG0248590.1.CDS1"/>
    </source>
</evidence>
<dbReference type="EnsemblPlants" id="HORVU.MOREX.r3.3HG0248590.1">
    <property type="protein sequence ID" value="HORVU.MOREX.r3.3HG0248590.1.CDS1"/>
    <property type="gene ID" value="HORVU.MOREX.r3.3HG0248590"/>
</dbReference>
<accession>A0A8I7B9J2</accession>
<keyword evidence="3" id="KW-1185">Reference proteome</keyword>
<reference evidence="2" key="2">
    <citation type="submission" date="2020-10" db="EMBL/GenBank/DDBJ databases">
        <authorList>
            <person name="Scholz U."/>
            <person name="Mascher M."/>
            <person name="Fiebig A."/>
        </authorList>
    </citation>
    <scope>NUCLEOTIDE SEQUENCE [LARGE SCALE GENOMIC DNA]</scope>
    <source>
        <strain evidence="2">cv. Morex</strain>
    </source>
</reference>
<dbReference type="AlphaFoldDB" id="A0A8I7B9J2"/>
<evidence type="ECO:0000313" key="3">
    <source>
        <dbReference type="Proteomes" id="UP000011116"/>
    </source>
</evidence>
<sequence length="66" mass="7513">MEQFHHGQHVRLRSRELGTYLHAEEDGRGVSLHHRRVSMNAAWAVHVYQPPPLAGAVPAPPQCRLR</sequence>
<organism evidence="2 3">
    <name type="scientific">Hordeum vulgare subsp. vulgare</name>
    <name type="common">Domesticated barley</name>
    <dbReference type="NCBI Taxonomy" id="112509"/>
    <lineage>
        <taxon>Eukaryota</taxon>
        <taxon>Viridiplantae</taxon>
        <taxon>Streptophyta</taxon>
        <taxon>Embryophyta</taxon>
        <taxon>Tracheophyta</taxon>
        <taxon>Spermatophyta</taxon>
        <taxon>Magnoliopsida</taxon>
        <taxon>Liliopsida</taxon>
        <taxon>Poales</taxon>
        <taxon>Poaceae</taxon>
        <taxon>BOP clade</taxon>
        <taxon>Pooideae</taxon>
        <taxon>Triticodae</taxon>
        <taxon>Triticeae</taxon>
        <taxon>Hordeinae</taxon>
        <taxon>Hordeum</taxon>
    </lineage>
</organism>
<proteinExistence type="predicted"/>
<dbReference type="Gramene" id="HORVU.MOREX.r3.3HG0248590.1">
    <property type="protein sequence ID" value="HORVU.MOREX.r3.3HG0248590.1.CDS1"/>
    <property type="gene ID" value="HORVU.MOREX.r3.3HG0248590"/>
</dbReference>
<feature type="domain" description="DUF569" evidence="1">
    <location>
        <begin position="1"/>
        <end position="47"/>
    </location>
</feature>
<protein>
    <recommendedName>
        <fullName evidence="1">DUF569 domain-containing protein</fullName>
    </recommendedName>
</protein>
<name>A0A8I7B9J2_HORVV</name>
<dbReference type="Pfam" id="PF04601">
    <property type="entry name" value="DUF569"/>
    <property type="match status" value="1"/>
</dbReference>
<dbReference type="InterPro" id="IPR007679">
    <property type="entry name" value="DUF569"/>
</dbReference>
<dbReference type="Proteomes" id="UP000011116">
    <property type="component" value="Chromosome 3H"/>
</dbReference>
<dbReference type="PANTHER" id="PTHR31205">
    <property type="entry name" value="ACTIN CROSS-LINKING PROTEIN (DUF569)"/>
    <property type="match status" value="1"/>
</dbReference>
<reference evidence="2" key="3">
    <citation type="submission" date="2022-01" db="UniProtKB">
        <authorList>
            <consortium name="EnsemblPlants"/>
        </authorList>
    </citation>
    <scope>IDENTIFICATION</scope>
    <source>
        <strain evidence="2">subsp. vulgare</strain>
    </source>
</reference>